<feature type="transmembrane region" description="Helical" evidence="9">
    <location>
        <begin position="384"/>
        <end position="405"/>
    </location>
</feature>
<evidence type="ECO:0000256" key="8">
    <source>
        <dbReference type="SAM" id="MobiDB-lite"/>
    </source>
</evidence>
<evidence type="ECO:0000256" key="7">
    <source>
        <dbReference type="ARBA" id="ARBA00023136"/>
    </source>
</evidence>
<feature type="transmembrane region" description="Helical" evidence="9">
    <location>
        <begin position="253"/>
        <end position="274"/>
    </location>
</feature>
<dbReference type="InterPro" id="IPR051050">
    <property type="entry name" value="Lipid_II_flippase_MurJ/MviN"/>
</dbReference>
<evidence type="ECO:0000256" key="9">
    <source>
        <dbReference type="SAM" id="Phobius"/>
    </source>
</evidence>
<dbReference type="PANTHER" id="PTHR47019">
    <property type="entry name" value="LIPID II FLIPPASE MURJ"/>
    <property type="match status" value="1"/>
</dbReference>
<evidence type="ECO:0000256" key="3">
    <source>
        <dbReference type="ARBA" id="ARBA00022692"/>
    </source>
</evidence>
<dbReference type="GO" id="GO:0009252">
    <property type="term" value="P:peptidoglycan biosynthetic process"/>
    <property type="evidence" value="ECO:0007669"/>
    <property type="project" value="UniProtKB-KW"/>
</dbReference>
<keyword evidence="7 9" id="KW-0472">Membrane</keyword>
<dbReference type="RefSeq" id="WP_212531451.1">
    <property type="nucleotide sequence ID" value="NZ_JAGSOG010000174.1"/>
</dbReference>
<dbReference type="AlphaFoldDB" id="A0A941EXT7"/>
<dbReference type="InterPro" id="IPR004268">
    <property type="entry name" value="MurJ"/>
</dbReference>
<keyword evidence="4" id="KW-0133">Cell shape</keyword>
<keyword evidence="6 9" id="KW-1133">Transmembrane helix</keyword>
<dbReference type="GO" id="GO:0005886">
    <property type="term" value="C:plasma membrane"/>
    <property type="evidence" value="ECO:0007669"/>
    <property type="project" value="UniProtKB-SubCell"/>
</dbReference>
<feature type="transmembrane region" description="Helical" evidence="9">
    <location>
        <begin position="212"/>
        <end position="233"/>
    </location>
</feature>
<dbReference type="GO" id="GO:0008360">
    <property type="term" value="P:regulation of cell shape"/>
    <property type="evidence" value="ECO:0007669"/>
    <property type="project" value="UniProtKB-KW"/>
</dbReference>
<comment type="subcellular location">
    <subcellularLocation>
        <location evidence="1">Cell membrane</location>
        <topology evidence="1">Multi-pass membrane protein</topology>
    </subcellularLocation>
</comment>
<accession>A0A941EXT7</accession>
<feature type="transmembrane region" description="Helical" evidence="9">
    <location>
        <begin position="295"/>
        <end position="319"/>
    </location>
</feature>
<evidence type="ECO:0000313" key="11">
    <source>
        <dbReference type="Proteomes" id="UP000675781"/>
    </source>
</evidence>
<dbReference type="PRINTS" id="PR01806">
    <property type="entry name" value="VIRFACTRMVIN"/>
</dbReference>
<feature type="transmembrane region" description="Helical" evidence="9">
    <location>
        <begin position="61"/>
        <end position="82"/>
    </location>
</feature>
<feature type="transmembrane region" description="Helical" evidence="9">
    <location>
        <begin position="503"/>
        <end position="524"/>
    </location>
</feature>
<organism evidence="10 11">
    <name type="scientific">Actinospica durhamensis</name>
    <dbReference type="NCBI Taxonomy" id="1508375"/>
    <lineage>
        <taxon>Bacteria</taxon>
        <taxon>Bacillati</taxon>
        <taxon>Actinomycetota</taxon>
        <taxon>Actinomycetes</taxon>
        <taxon>Catenulisporales</taxon>
        <taxon>Actinospicaceae</taxon>
        <taxon>Actinospica</taxon>
    </lineage>
</organism>
<keyword evidence="2" id="KW-1003">Cell membrane</keyword>
<dbReference type="Proteomes" id="UP000675781">
    <property type="component" value="Unassembled WGS sequence"/>
</dbReference>
<protein>
    <recommendedName>
        <fullName evidence="12">Virulence factor MviN</fullName>
    </recommendedName>
</protein>
<evidence type="ECO:0008006" key="12">
    <source>
        <dbReference type="Google" id="ProtNLM"/>
    </source>
</evidence>
<evidence type="ECO:0000256" key="4">
    <source>
        <dbReference type="ARBA" id="ARBA00022960"/>
    </source>
</evidence>
<name>A0A941EXT7_9ACTN</name>
<feature type="region of interest" description="Disordered" evidence="8">
    <location>
        <begin position="1"/>
        <end position="49"/>
    </location>
</feature>
<keyword evidence="3 9" id="KW-0812">Transmembrane</keyword>
<feature type="transmembrane region" description="Helical" evidence="9">
    <location>
        <begin position="417"/>
        <end position="438"/>
    </location>
</feature>
<evidence type="ECO:0000256" key="1">
    <source>
        <dbReference type="ARBA" id="ARBA00004651"/>
    </source>
</evidence>
<feature type="transmembrane region" description="Helical" evidence="9">
    <location>
        <begin position="102"/>
        <end position="124"/>
    </location>
</feature>
<dbReference type="PANTHER" id="PTHR47019:SF1">
    <property type="entry name" value="LIPID II FLIPPASE MURJ"/>
    <property type="match status" value="1"/>
</dbReference>
<sequence>MAEQPQPPRPAPPVHLAEQPQRHAPGPHGLDDPLLEPDDAYRESAPPGPFGGGAGASVARAAAMIAGVTVLSRLFGFLRTLVFSHTVGHGDLADAYNSANQIPNTIFDIVAGGALAGVAVPLLAGPLGRGERAYASRTVSALLTWALGALLPLCLLGIGLAIPLGALIAGPHGPAGTYPDLVGRFLILFMPQIPLYGVAVVLSAALQADRRFFSPAIAPLLSSLVMVTTYSAFGVLDSGAANDLDTLTDSAWLLLGIGTTLGVATLALCLVPAVRRAGFRLRPTLRFAPGVARQARQLAAAGMVTLIAQNCAVLGVVFLTNYADPTGGALTVYNFSWAVYLLPYAVLVVPIATSAFTELAALAEDEDRAAYRAGIAATARAVTLAGFAGAGLLTAVAWPMASLFIAPHSTGPGAATMAYGLLAFAPGLLGYAAIALLGRVLYASGHGRDAAVATSIGWLVVFAADAVLIFTWHSQPVTALGVGNSLGMTLAGLLLLRAVRRRVGAGVFAGLGRTALAGLLGAVAGGGA</sequence>
<keyword evidence="11" id="KW-1185">Reference proteome</keyword>
<keyword evidence="5" id="KW-0573">Peptidoglycan synthesis</keyword>
<evidence type="ECO:0000256" key="2">
    <source>
        <dbReference type="ARBA" id="ARBA00022475"/>
    </source>
</evidence>
<feature type="transmembrane region" description="Helical" evidence="9">
    <location>
        <begin position="145"/>
        <end position="169"/>
    </location>
</feature>
<dbReference type="GO" id="GO:0034204">
    <property type="term" value="P:lipid translocation"/>
    <property type="evidence" value="ECO:0007669"/>
    <property type="project" value="TreeGrafter"/>
</dbReference>
<feature type="transmembrane region" description="Helical" evidence="9">
    <location>
        <begin position="450"/>
        <end position="472"/>
    </location>
</feature>
<dbReference type="GO" id="GO:0015648">
    <property type="term" value="F:lipid-linked peptidoglycan transporter activity"/>
    <property type="evidence" value="ECO:0007669"/>
    <property type="project" value="TreeGrafter"/>
</dbReference>
<dbReference type="EMBL" id="JAGSOG010000174">
    <property type="protein sequence ID" value="MBR7836979.1"/>
    <property type="molecule type" value="Genomic_DNA"/>
</dbReference>
<feature type="transmembrane region" description="Helical" evidence="9">
    <location>
        <begin position="181"/>
        <end position="205"/>
    </location>
</feature>
<dbReference type="Pfam" id="PF03023">
    <property type="entry name" value="MurJ"/>
    <property type="match status" value="1"/>
</dbReference>
<feature type="transmembrane region" description="Helical" evidence="9">
    <location>
        <begin position="339"/>
        <end position="363"/>
    </location>
</feature>
<feature type="transmembrane region" description="Helical" evidence="9">
    <location>
        <begin position="478"/>
        <end position="496"/>
    </location>
</feature>
<reference evidence="10" key="1">
    <citation type="submission" date="2021-04" db="EMBL/GenBank/DDBJ databases">
        <title>Genome based classification of Actinospica acidithermotolerans sp. nov., an actinobacterium isolated from an Indonesian hot spring.</title>
        <authorList>
            <person name="Kusuma A.B."/>
            <person name="Putra K.E."/>
            <person name="Nafisah S."/>
            <person name="Loh J."/>
            <person name="Nouioui I."/>
            <person name="Goodfellow M."/>
        </authorList>
    </citation>
    <scope>NUCLEOTIDE SEQUENCE</scope>
    <source>
        <strain evidence="10">CSCA 57</strain>
    </source>
</reference>
<evidence type="ECO:0000256" key="6">
    <source>
        <dbReference type="ARBA" id="ARBA00022989"/>
    </source>
</evidence>
<feature type="compositionally biased region" description="Pro residues" evidence="8">
    <location>
        <begin position="1"/>
        <end position="13"/>
    </location>
</feature>
<evidence type="ECO:0000313" key="10">
    <source>
        <dbReference type="EMBL" id="MBR7836979.1"/>
    </source>
</evidence>
<comment type="caution">
    <text evidence="10">The sequence shown here is derived from an EMBL/GenBank/DDBJ whole genome shotgun (WGS) entry which is preliminary data.</text>
</comment>
<proteinExistence type="predicted"/>
<feature type="non-terminal residue" evidence="10">
    <location>
        <position position="528"/>
    </location>
</feature>
<evidence type="ECO:0000256" key="5">
    <source>
        <dbReference type="ARBA" id="ARBA00022984"/>
    </source>
</evidence>
<gene>
    <name evidence="10" type="ORF">KDL01_27125</name>
</gene>